<dbReference type="STRING" id="945553.A0A0D2LJH9"/>
<feature type="domain" description="C2H2-type" evidence="9">
    <location>
        <begin position="332"/>
        <end position="361"/>
    </location>
</feature>
<keyword evidence="2" id="KW-0479">Metal-binding</keyword>
<dbReference type="Proteomes" id="UP000054270">
    <property type="component" value="Unassembled WGS sequence"/>
</dbReference>
<dbReference type="PROSITE" id="PS50157">
    <property type="entry name" value="ZINC_FINGER_C2H2_2"/>
    <property type="match status" value="3"/>
</dbReference>
<dbReference type="InterPro" id="IPR013087">
    <property type="entry name" value="Znf_C2H2_type"/>
</dbReference>
<sequence>MPNSEVPPAMEQSLPAEQDDWDEDEDYDEEGEEEDDADIHADALETARRLGEELWADISKVNAERNVVNAGNSTAQAATSAPETLSPATIPASANAVASFILHPPRKEEAILATMKAILALLENDSVAKSTLASTGISNGLNILDILVRCNAEGTIAKGISGPLSQVILTLARSESLFGKLKQSNASAIQLDKGKRKREEYDEGQHLHIHTYKRPYVPDIDLHNQVVEAVRVISHALGTAPSQALDPALVSSIRLQLHQVFLFAVTSSATAGHSMHALQEISGLIQVIGVLSGIQIGHAPEGMGQAYGQTTAYPWSGGTHSTVSTDIGTAVYPCLVAGCHKTFSRLYSLRAHQRSHSSHRPFRCAFCPASFARNHDLKRHVKLHDKKAWRCEGCQKIFSRRDAIKRHKNGPKNRGPKSDGCLNADVIEVQLEGAEGEDALREERRAKLWNGIVIHEASGATSSIVRKAIARDMKTIDEGEINPAVITGMQASVISLHGLLQALVGNALGNPVHQQPSVPMDPSVGQATLASVIARAQSQNLPSVFLPPTFPQQPPFDQTFSDSANKEPVGAEVAQVLPMGESPESQTPIPSLSMYGLSDEQTQLLEVAIANAASAAQAQAEAEAALEEEEEDDYDPDDNEYDDSELEPDVDPTLE</sequence>
<dbReference type="GO" id="GO:0005634">
    <property type="term" value="C:nucleus"/>
    <property type="evidence" value="ECO:0007669"/>
    <property type="project" value="UniProtKB-SubCell"/>
</dbReference>
<evidence type="ECO:0000256" key="8">
    <source>
        <dbReference type="SAM" id="MobiDB-lite"/>
    </source>
</evidence>
<feature type="domain" description="C2H2-type" evidence="9">
    <location>
        <begin position="362"/>
        <end position="389"/>
    </location>
</feature>
<keyword evidence="6" id="KW-0539">Nucleus</keyword>
<reference evidence="11" key="1">
    <citation type="submission" date="2014-04" db="EMBL/GenBank/DDBJ databases">
        <title>Evolutionary Origins and Diversification of the Mycorrhizal Mutualists.</title>
        <authorList>
            <consortium name="DOE Joint Genome Institute"/>
            <consortium name="Mycorrhizal Genomics Consortium"/>
            <person name="Kohler A."/>
            <person name="Kuo A."/>
            <person name="Nagy L.G."/>
            <person name="Floudas D."/>
            <person name="Copeland A."/>
            <person name="Barry K.W."/>
            <person name="Cichocki N."/>
            <person name="Veneault-Fourrey C."/>
            <person name="LaButti K."/>
            <person name="Lindquist E.A."/>
            <person name="Lipzen A."/>
            <person name="Lundell T."/>
            <person name="Morin E."/>
            <person name="Murat C."/>
            <person name="Riley R."/>
            <person name="Ohm R."/>
            <person name="Sun H."/>
            <person name="Tunlid A."/>
            <person name="Henrissat B."/>
            <person name="Grigoriev I.V."/>
            <person name="Hibbett D.S."/>
            <person name="Martin F."/>
        </authorList>
    </citation>
    <scope>NUCLEOTIDE SEQUENCE [LARGE SCALE GENOMIC DNA]</scope>
    <source>
        <strain evidence="11">FD-334 SS-4</strain>
    </source>
</reference>
<evidence type="ECO:0000313" key="10">
    <source>
        <dbReference type="EMBL" id="KJA27847.1"/>
    </source>
</evidence>
<evidence type="ECO:0000256" key="5">
    <source>
        <dbReference type="ARBA" id="ARBA00022833"/>
    </source>
</evidence>
<feature type="compositionally biased region" description="Low complexity" evidence="8">
    <location>
        <begin position="613"/>
        <end position="623"/>
    </location>
</feature>
<evidence type="ECO:0000256" key="7">
    <source>
        <dbReference type="PROSITE-ProRule" id="PRU00042"/>
    </source>
</evidence>
<evidence type="ECO:0000256" key="3">
    <source>
        <dbReference type="ARBA" id="ARBA00022737"/>
    </source>
</evidence>
<comment type="subcellular location">
    <subcellularLocation>
        <location evidence="1">Nucleus</location>
    </subcellularLocation>
</comment>
<dbReference type="PROSITE" id="PS00028">
    <property type="entry name" value="ZINC_FINGER_C2H2_1"/>
    <property type="match status" value="2"/>
</dbReference>
<feature type="region of interest" description="Disordered" evidence="8">
    <location>
        <begin position="1"/>
        <end position="38"/>
    </location>
</feature>
<keyword evidence="11" id="KW-1185">Reference proteome</keyword>
<evidence type="ECO:0000256" key="2">
    <source>
        <dbReference type="ARBA" id="ARBA00022723"/>
    </source>
</evidence>
<keyword evidence="4 7" id="KW-0863">Zinc-finger</keyword>
<dbReference type="OMA" id="KLWNGIA"/>
<feature type="domain" description="C2H2-type" evidence="9">
    <location>
        <begin position="389"/>
        <end position="418"/>
    </location>
</feature>
<dbReference type="EMBL" id="KN817523">
    <property type="protein sequence ID" value="KJA27847.1"/>
    <property type="molecule type" value="Genomic_DNA"/>
</dbReference>
<dbReference type="Gene3D" id="3.30.160.60">
    <property type="entry name" value="Classic Zinc Finger"/>
    <property type="match status" value="2"/>
</dbReference>
<evidence type="ECO:0000256" key="1">
    <source>
        <dbReference type="ARBA" id="ARBA00004123"/>
    </source>
</evidence>
<dbReference type="SUPFAM" id="SSF57667">
    <property type="entry name" value="beta-beta-alpha zinc fingers"/>
    <property type="match status" value="1"/>
</dbReference>
<name>A0A0D2LJH9_HYPSF</name>
<feature type="region of interest" description="Disordered" evidence="8">
    <location>
        <begin position="613"/>
        <end position="655"/>
    </location>
</feature>
<dbReference type="InterPro" id="IPR050331">
    <property type="entry name" value="Zinc_finger"/>
</dbReference>
<gene>
    <name evidence="10" type="ORF">HYPSUDRAFT_35011</name>
</gene>
<evidence type="ECO:0000259" key="9">
    <source>
        <dbReference type="PROSITE" id="PS50157"/>
    </source>
</evidence>
<keyword evidence="3" id="KW-0677">Repeat</keyword>
<dbReference type="AlphaFoldDB" id="A0A0D2LJH9"/>
<accession>A0A0D2LJH9</accession>
<dbReference type="OrthoDB" id="8922241at2759"/>
<proteinExistence type="predicted"/>
<dbReference type="Pfam" id="PF00096">
    <property type="entry name" value="zf-C2H2"/>
    <property type="match status" value="2"/>
</dbReference>
<organism evidence="10 11">
    <name type="scientific">Hypholoma sublateritium (strain FD-334 SS-4)</name>
    <dbReference type="NCBI Taxonomy" id="945553"/>
    <lineage>
        <taxon>Eukaryota</taxon>
        <taxon>Fungi</taxon>
        <taxon>Dikarya</taxon>
        <taxon>Basidiomycota</taxon>
        <taxon>Agaricomycotina</taxon>
        <taxon>Agaricomycetes</taxon>
        <taxon>Agaricomycetidae</taxon>
        <taxon>Agaricales</taxon>
        <taxon>Agaricineae</taxon>
        <taxon>Strophariaceae</taxon>
        <taxon>Hypholoma</taxon>
    </lineage>
</organism>
<feature type="compositionally biased region" description="Acidic residues" evidence="8">
    <location>
        <begin position="17"/>
        <end position="37"/>
    </location>
</feature>
<dbReference type="PANTHER" id="PTHR16515:SF49">
    <property type="entry name" value="GASTRULA ZINC FINGER PROTEIN XLCGF49.1-LIKE-RELATED"/>
    <property type="match status" value="1"/>
</dbReference>
<evidence type="ECO:0000256" key="6">
    <source>
        <dbReference type="ARBA" id="ARBA00023242"/>
    </source>
</evidence>
<protein>
    <recommendedName>
        <fullName evidence="9">C2H2-type domain-containing protein</fullName>
    </recommendedName>
</protein>
<keyword evidence="5" id="KW-0862">Zinc</keyword>
<evidence type="ECO:0000256" key="4">
    <source>
        <dbReference type="ARBA" id="ARBA00022771"/>
    </source>
</evidence>
<dbReference type="InterPro" id="IPR036236">
    <property type="entry name" value="Znf_C2H2_sf"/>
</dbReference>
<dbReference type="SMART" id="SM00355">
    <property type="entry name" value="ZnF_C2H2"/>
    <property type="match status" value="3"/>
</dbReference>
<dbReference type="PANTHER" id="PTHR16515">
    <property type="entry name" value="PR DOMAIN ZINC FINGER PROTEIN"/>
    <property type="match status" value="1"/>
</dbReference>
<dbReference type="GO" id="GO:0008270">
    <property type="term" value="F:zinc ion binding"/>
    <property type="evidence" value="ECO:0007669"/>
    <property type="project" value="UniProtKB-KW"/>
</dbReference>
<feature type="compositionally biased region" description="Acidic residues" evidence="8">
    <location>
        <begin position="624"/>
        <end position="655"/>
    </location>
</feature>
<dbReference type="GO" id="GO:0010468">
    <property type="term" value="P:regulation of gene expression"/>
    <property type="evidence" value="ECO:0007669"/>
    <property type="project" value="TreeGrafter"/>
</dbReference>
<evidence type="ECO:0000313" key="11">
    <source>
        <dbReference type="Proteomes" id="UP000054270"/>
    </source>
</evidence>